<accession>A0ABZ2L5D2</accession>
<evidence type="ECO:0000313" key="4">
    <source>
        <dbReference type="EMBL" id="WXB06078.1"/>
    </source>
</evidence>
<evidence type="ECO:0000256" key="3">
    <source>
        <dbReference type="ARBA" id="ARBA00022729"/>
    </source>
</evidence>
<dbReference type="Gene3D" id="3.40.190.10">
    <property type="entry name" value="Periplasmic binding protein-like II"/>
    <property type="match status" value="2"/>
</dbReference>
<reference evidence="4" key="1">
    <citation type="submission" date="2021-12" db="EMBL/GenBank/DDBJ databases">
        <title>Discovery of the Pendulisporaceae a myxobacterial family with distinct sporulation behavior and unique specialized metabolism.</title>
        <authorList>
            <person name="Garcia R."/>
            <person name="Popoff A."/>
            <person name="Bader C.D."/>
            <person name="Loehr J."/>
            <person name="Walesch S."/>
            <person name="Walt C."/>
            <person name="Boldt J."/>
            <person name="Bunk B."/>
            <person name="Haeckl F.J.F.P.J."/>
            <person name="Gunesch A.P."/>
            <person name="Birkelbach J."/>
            <person name="Nuebel U."/>
            <person name="Pietschmann T."/>
            <person name="Bach T."/>
            <person name="Mueller R."/>
        </authorList>
    </citation>
    <scope>NUCLEOTIDE SEQUENCE</scope>
    <source>
        <strain evidence="4">MSr11367</strain>
    </source>
</reference>
<evidence type="ECO:0000256" key="2">
    <source>
        <dbReference type="ARBA" id="ARBA00010742"/>
    </source>
</evidence>
<dbReference type="RefSeq" id="WP_394835729.1">
    <property type="nucleotide sequence ID" value="NZ_CP089929.1"/>
</dbReference>
<keyword evidence="3" id="KW-0732">Signal</keyword>
<dbReference type="Pfam" id="PF13379">
    <property type="entry name" value="NMT1_2"/>
    <property type="match status" value="1"/>
</dbReference>
<keyword evidence="5" id="KW-1185">Reference proteome</keyword>
<proteinExistence type="inferred from homology"/>
<evidence type="ECO:0000313" key="5">
    <source>
        <dbReference type="Proteomes" id="UP001374803"/>
    </source>
</evidence>
<protein>
    <submittedName>
        <fullName evidence="4">ABC transporter substrate-binding protein</fullName>
    </submittedName>
</protein>
<comment type="similarity">
    <text evidence="2">Belongs to the bacterial solute-binding protein SsuA/TauA family.</text>
</comment>
<dbReference type="Proteomes" id="UP001374803">
    <property type="component" value="Chromosome"/>
</dbReference>
<comment type="subcellular location">
    <subcellularLocation>
        <location evidence="1">Periplasm</location>
    </subcellularLocation>
</comment>
<organism evidence="4 5">
    <name type="scientific">Pendulispora rubella</name>
    <dbReference type="NCBI Taxonomy" id="2741070"/>
    <lineage>
        <taxon>Bacteria</taxon>
        <taxon>Pseudomonadati</taxon>
        <taxon>Myxococcota</taxon>
        <taxon>Myxococcia</taxon>
        <taxon>Myxococcales</taxon>
        <taxon>Sorangiineae</taxon>
        <taxon>Pendulisporaceae</taxon>
        <taxon>Pendulispora</taxon>
    </lineage>
</organism>
<evidence type="ECO:0000256" key="1">
    <source>
        <dbReference type="ARBA" id="ARBA00004418"/>
    </source>
</evidence>
<dbReference type="SUPFAM" id="SSF53850">
    <property type="entry name" value="Periplasmic binding protein-like II"/>
    <property type="match status" value="1"/>
</dbReference>
<name>A0ABZ2L5D2_9BACT</name>
<sequence length="335" mass="36268">MFVLLTACGESSSDASSEPDSAGEDLAKTQQLNVSVFPGASNWPLWVANEKGFFSRERLRVDVSPTPNSVEQMTGLIDGRIDIALTAIDNIVAYREGQAPVPVLGPDLVAVMGIDHGFLRVISQPAIRTYDDLRGKTVSVDAPATGFAFVLYELLDRAGLKYGSDYSIASAGGTASRYQALMRGEQSATCLTPPYDVQAEAAGYTRLDTAVEVLGSYQGLVAGVRQSWARANRRAMISYIVAYRNAVNWLYDSRHEAEAIAIFGRNLPDVPPDVAASVYRAFFVDPNGIFQDGAIKVDGTRMVLALRSKYAVPQKTLTDPTLYIDSSFLESASSR</sequence>
<dbReference type="EMBL" id="CP089983">
    <property type="protein sequence ID" value="WXB06078.1"/>
    <property type="molecule type" value="Genomic_DNA"/>
</dbReference>
<dbReference type="PANTHER" id="PTHR30024">
    <property type="entry name" value="ALIPHATIC SULFONATES-BINDING PROTEIN-RELATED"/>
    <property type="match status" value="1"/>
</dbReference>
<dbReference type="PANTHER" id="PTHR30024:SF47">
    <property type="entry name" value="TAURINE-BINDING PERIPLASMIC PROTEIN"/>
    <property type="match status" value="1"/>
</dbReference>
<gene>
    <name evidence="4" type="ORF">LVJ94_02220</name>
</gene>